<protein>
    <submittedName>
        <fullName evidence="1">Uncharacterized protein</fullName>
    </submittedName>
</protein>
<organism evidence="1 2">
    <name type="scientific">Piloderma croceum (strain F 1598)</name>
    <dbReference type="NCBI Taxonomy" id="765440"/>
    <lineage>
        <taxon>Eukaryota</taxon>
        <taxon>Fungi</taxon>
        <taxon>Dikarya</taxon>
        <taxon>Basidiomycota</taxon>
        <taxon>Agaricomycotina</taxon>
        <taxon>Agaricomycetes</taxon>
        <taxon>Agaricomycetidae</taxon>
        <taxon>Atheliales</taxon>
        <taxon>Atheliaceae</taxon>
        <taxon>Piloderma</taxon>
    </lineage>
</organism>
<dbReference type="EMBL" id="KN833078">
    <property type="protein sequence ID" value="KIM73594.1"/>
    <property type="molecule type" value="Genomic_DNA"/>
</dbReference>
<reference evidence="2" key="2">
    <citation type="submission" date="2015-01" db="EMBL/GenBank/DDBJ databases">
        <title>Evolutionary Origins and Diversification of the Mycorrhizal Mutualists.</title>
        <authorList>
            <consortium name="DOE Joint Genome Institute"/>
            <consortium name="Mycorrhizal Genomics Consortium"/>
            <person name="Kohler A."/>
            <person name="Kuo A."/>
            <person name="Nagy L.G."/>
            <person name="Floudas D."/>
            <person name="Copeland A."/>
            <person name="Barry K.W."/>
            <person name="Cichocki N."/>
            <person name="Veneault-Fourrey C."/>
            <person name="LaButti K."/>
            <person name="Lindquist E.A."/>
            <person name="Lipzen A."/>
            <person name="Lundell T."/>
            <person name="Morin E."/>
            <person name="Murat C."/>
            <person name="Riley R."/>
            <person name="Ohm R."/>
            <person name="Sun H."/>
            <person name="Tunlid A."/>
            <person name="Henrissat B."/>
            <person name="Grigoriev I.V."/>
            <person name="Hibbett D.S."/>
            <person name="Martin F."/>
        </authorList>
    </citation>
    <scope>NUCLEOTIDE SEQUENCE [LARGE SCALE GENOMIC DNA]</scope>
    <source>
        <strain evidence="2">F 1598</strain>
    </source>
</reference>
<keyword evidence="2" id="KW-1185">Reference proteome</keyword>
<sequence length="119" mass="12340">MSMQISSPLSTNFMVGVGVGMDGVSCERDQLSEGTGTGTTMIGLPISIASRPSSLLNTSGVSAGAGVALPKRKLNMWPRVDSSEMDDGLETGIWKGGKQVVREGEGVENIEMKPPPTSG</sequence>
<accession>A0A0C3F0D3</accession>
<proteinExistence type="predicted"/>
<dbReference type="InParanoid" id="A0A0C3F0D3"/>
<evidence type="ECO:0000313" key="1">
    <source>
        <dbReference type="EMBL" id="KIM73594.1"/>
    </source>
</evidence>
<dbReference type="AlphaFoldDB" id="A0A0C3F0D3"/>
<gene>
    <name evidence="1" type="ORF">PILCRDRAFT_15103</name>
</gene>
<dbReference type="HOGENOM" id="CLU_2062371_0_0_1"/>
<evidence type="ECO:0000313" key="2">
    <source>
        <dbReference type="Proteomes" id="UP000054166"/>
    </source>
</evidence>
<reference evidence="1 2" key="1">
    <citation type="submission" date="2014-04" db="EMBL/GenBank/DDBJ databases">
        <authorList>
            <consortium name="DOE Joint Genome Institute"/>
            <person name="Kuo A."/>
            <person name="Tarkka M."/>
            <person name="Buscot F."/>
            <person name="Kohler A."/>
            <person name="Nagy L.G."/>
            <person name="Floudas D."/>
            <person name="Copeland A."/>
            <person name="Barry K.W."/>
            <person name="Cichocki N."/>
            <person name="Veneault-Fourrey C."/>
            <person name="LaButti K."/>
            <person name="Lindquist E.A."/>
            <person name="Lipzen A."/>
            <person name="Lundell T."/>
            <person name="Morin E."/>
            <person name="Murat C."/>
            <person name="Sun H."/>
            <person name="Tunlid A."/>
            <person name="Henrissat B."/>
            <person name="Grigoriev I.V."/>
            <person name="Hibbett D.S."/>
            <person name="Martin F."/>
            <person name="Nordberg H.P."/>
            <person name="Cantor M.N."/>
            <person name="Hua S.X."/>
        </authorList>
    </citation>
    <scope>NUCLEOTIDE SEQUENCE [LARGE SCALE GENOMIC DNA]</scope>
    <source>
        <strain evidence="1 2">F 1598</strain>
    </source>
</reference>
<dbReference type="Proteomes" id="UP000054166">
    <property type="component" value="Unassembled WGS sequence"/>
</dbReference>
<name>A0A0C3F0D3_PILCF</name>